<dbReference type="Gene3D" id="3.40.50.2300">
    <property type="match status" value="2"/>
</dbReference>
<keyword evidence="1" id="KW-0805">Transcription regulation</keyword>
<dbReference type="SUPFAM" id="SSF53822">
    <property type="entry name" value="Periplasmic binding protein-like I"/>
    <property type="match status" value="1"/>
</dbReference>
<dbReference type="PANTHER" id="PTHR30146:SF155">
    <property type="entry name" value="ALANINE RACEMASE"/>
    <property type="match status" value="1"/>
</dbReference>
<dbReference type="GO" id="GO:0000976">
    <property type="term" value="F:transcription cis-regulatory region binding"/>
    <property type="evidence" value="ECO:0007669"/>
    <property type="project" value="TreeGrafter"/>
</dbReference>
<dbReference type="PROSITE" id="PS50932">
    <property type="entry name" value="HTH_LACI_2"/>
    <property type="match status" value="1"/>
</dbReference>
<dbReference type="InterPro" id="IPR000843">
    <property type="entry name" value="HTH_LacI"/>
</dbReference>
<dbReference type="Proteomes" id="UP000199548">
    <property type="component" value="Unassembled WGS sequence"/>
</dbReference>
<dbReference type="InterPro" id="IPR028082">
    <property type="entry name" value="Peripla_BP_I"/>
</dbReference>
<reference evidence="5 6" key="1">
    <citation type="submission" date="2016-10" db="EMBL/GenBank/DDBJ databases">
        <authorList>
            <person name="de Groot N.N."/>
        </authorList>
    </citation>
    <scope>NUCLEOTIDE SEQUENCE [LARGE SCALE GENOMIC DNA]</scope>
    <source>
        <strain evidence="5 6">LMG 23650</strain>
    </source>
</reference>
<dbReference type="AlphaFoldDB" id="A0A1I3D978"/>
<accession>A0A1I3D978</accession>
<evidence type="ECO:0000259" key="4">
    <source>
        <dbReference type="PROSITE" id="PS50932"/>
    </source>
</evidence>
<dbReference type="RefSeq" id="WP_091006423.1">
    <property type="nucleotide sequence ID" value="NZ_CP041743.1"/>
</dbReference>
<proteinExistence type="predicted"/>
<gene>
    <name evidence="5" type="ORF">SAMN05192543_101174</name>
</gene>
<evidence type="ECO:0000256" key="3">
    <source>
        <dbReference type="ARBA" id="ARBA00023163"/>
    </source>
</evidence>
<organism evidence="5 6">
    <name type="scientific">Paraburkholderia megapolitana</name>
    <dbReference type="NCBI Taxonomy" id="420953"/>
    <lineage>
        <taxon>Bacteria</taxon>
        <taxon>Pseudomonadati</taxon>
        <taxon>Pseudomonadota</taxon>
        <taxon>Betaproteobacteria</taxon>
        <taxon>Burkholderiales</taxon>
        <taxon>Burkholderiaceae</taxon>
        <taxon>Paraburkholderia</taxon>
    </lineage>
</organism>
<protein>
    <submittedName>
        <fullName evidence="5">Transcriptional regulator, LacI family</fullName>
    </submittedName>
</protein>
<evidence type="ECO:0000313" key="5">
    <source>
        <dbReference type="EMBL" id="SFH83149.1"/>
    </source>
</evidence>
<name>A0A1I3D978_9BURK</name>
<evidence type="ECO:0000313" key="6">
    <source>
        <dbReference type="Proteomes" id="UP000199548"/>
    </source>
</evidence>
<dbReference type="Gene3D" id="1.10.260.40">
    <property type="entry name" value="lambda repressor-like DNA-binding domains"/>
    <property type="match status" value="1"/>
</dbReference>
<feature type="domain" description="HTH lacI-type" evidence="4">
    <location>
        <begin position="4"/>
        <end position="60"/>
    </location>
</feature>
<dbReference type="EMBL" id="FOQU01000001">
    <property type="protein sequence ID" value="SFH83149.1"/>
    <property type="molecule type" value="Genomic_DNA"/>
</dbReference>
<dbReference type="CDD" id="cd06267">
    <property type="entry name" value="PBP1_LacI_sugar_binding-like"/>
    <property type="match status" value="1"/>
</dbReference>
<dbReference type="InterPro" id="IPR010982">
    <property type="entry name" value="Lambda_DNA-bd_dom_sf"/>
</dbReference>
<keyword evidence="3" id="KW-0804">Transcription</keyword>
<dbReference type="SUPFAM" id="SSF47413">
    <property type="entry name" value="lambda repressor-like DNA-binding domains"/>
    <property type="match status" value="1"/>
</dbReference>
<sequence length="346" mass="36651">MKRATSHQVATLANVSRTTVSFVLNNVPGMGISDETRERVLAAARQLGYVPNAMALSLASGATQTIGLLMPHDDQVHANVDAYIPRFLTGVTLTCQASGYKVLFEPLNHAAPAGACLNLVDSGRIDGLIALNPRQADFSYLNDAAGNGFPLIVFGSNLTGHDNVHSIDADNRDAARRATEHLLALGHRRIAHIAFAHDDYPIVRERLLGFRDAMQAADLEVDPAWVSYGNYSAQSGAESMRAILARSSGVTALFAGNDTIAFGAMAALRDAGLSIPDDMAIVGYDDIPLAAYAAPPLTTMRTEPFTEGSEAAAMLLRIMAGESSARAHVKAIVPLVVRRSCGASPT</sequence>
<dbReference type="CDD" id="cd01392">
    <property type="entry name" value="HTH_LacI"/>
    <property type="match status" value="1"/>
</dbReference>
<dbReference type="STRING" id="420953.SAMN05192543_101174"/>
<dbReference type="Pfam" id="PF00356">
    <property type="entry name" value="LacI"/>
    <property type="match status" value="1"/>
</dbReference>
<keyword evidence="2" id="KW-0238">DNA-binding</keyword>
<keyword evidence="6" id="KW-1185">Reference proteome</keyword>
<dbReference type="GO" id="GO:0003700">
    <property type="term" value="F:DNA-binding transcription factor activity"/>
    <property type="evidence" value="ECO:0007669"/>
    <property type="project" value="TreeGrafter"/>
</dbReference>
<dbReference type="PANTHER" id="PTHR30146">
    <property type="entry name" value="LACI-RELATED TRANSCRIPTIONAL REPRESSOR"/>
    <property type="match status" value="1"/>
</dbReference>
<dbReference type="Pfam" id="PF13377">
    <property type="entry name" value="Peripla_BP_3"/>
    <property type="match status" value="1"/>
</dbReference>
<dbReference type="OrthoDB" id="269117at2"/>
<dbReference type="SMART" id="SM00354">
    <property type="entry name" value="HTH_LACI"/>
    <property type="match status" value="1"/>
</dbReference>
<dbReference type="InterPro" id="IPR046335">
    <property type="entry name" value="LacI/GalR-like_sensor"/>
</dbReference>
<evidence type="ECO:0000256" key="2">
    <source>
        <dbReference type="ARBA" id="ARBA00023125"/>
    </source>
</evidence>
<evidence type="ECO:0000256" key="1">
    <source>
        <dbReference type="ARBA" id="ARBA00023015"/>
    </source>
</evidence>